<dbReference type="PANTHER" id="PTHR48032:SF18">
    <property type="entry name" value="RRM DOMAIN-CONTAINING PROTEIN"/>
    <property type="match status" value="1"/>
</dbReference>
<dbReference type="Pfam" id="PF00076">
    <property type="entry name" value="RRM_1"/>
    <property type="match status" value="1"/>
</dbReference>
<evidence type="ECO:0000256" key="3">
    <source>
        <dbReference type="ARBA" id="ARBA00022737"/>
    </source>
</evidence>
<dbReference type="GO" id="GO:0005737">
    <property type="term" value="C:cytoplasm"/>
    <property type="evidence" value="ECO:0007669"/>
    <property type="project" value="UniProtKB-SubCell"/>
</dbReference>
<dbReference type="InterPro" id="IPR035979">
    <property type="entry name" value="RBD_domain_sf"/>
</dbReference>
<protein>
    <recommendedName>
        <fullName evidence="7">RRM domain-containing protein</fullName>
    </recommendedName>
</protein>
<dbReference type="AlphaFoldDB" id="A0A813PHS7"/>
<dbReference type="SMART" id="SM00360">
    <property type="entry name" value="RRM"/>
    <property type="match status" value="1"/>
</dbReference>
<feature type="compositionally biased region" description="Basic and acidic residues" evidence="6">
    <location>
        <begin position="1"/>
        <end position="17"/>
    </location>
</feature>
<dbReference type="PROSITE" id="PS50102">
    <property type="entry name" value="RRM"/>
    <property type="match status" value="1"/>
</dbReference>
<feature type="compositionally biased region" description="Polar residues" evidence="6">
    <location>
        <begin position="18"/>
        <end position="27"/>
    </location>
</feature>
<dbReference type="GO" id="GO:0003729">
    <property type="term" value="F:mRNA binding"/>
    <property type="evidence" value="ECO:0007669"/>
    <property type="project" value="TreeGrafter"/>
</dbReference>
<gene>
    <name evidence="8" type="ORF">OXX778_LOCUS3933</name>
</gene>
<evidence type="ECO:0000313" key="8">
    <source>
        <dbReference type="EMBL" id="CAF0751358.1"/>
    </source>
</evidence>
<evidence type="ECO:0000256" key="5">
    <source>
        <dbReference type="PROSITE-ProRule" id="PRU00176"/>
    </source>
</evidence>
<dbReference type="SUPFAM" id="SSF54928">
    <property type="entry name" value="RNA-binding domain, RBD"/>
    <property type="match status" value="1"/>
</dbReference>
<evidence type="ECO:0000256" key="2">
    <source>
        <dbReference type="ARBA" id="ARBA00022490"/>
    </source>
</evidence>
<dbReference type="PANTHER" id="PTHR48032">
    <property type="entry name" value="RNA-BINDING PROTEIN MUSASHI HOMOLOG RBP6"/>
    <property type="match status" value="1"/>
</dbReference>
<reference evidence="8" key="1">
    <citation type="submission" date="2021-02" db="EMBL/GenBank/DDBJ databases">
        <authorList>
            <person name="Nowell W R."/>
        </authorList>
    </citation>
    <scope>NUCLEOTIDE SEQUENCE</scope>
    <source>
        <strain evidence="8">Ploen Becks lab</strain>
    </source>
</reference>
<feature type="region of interest" description="Disordered" evidence="6">
    <location>
        <begin position="1"/>
        <end position="80"/>
    </location>
</feature>
<keyword evidence="3" id="KW-0677">Repeat</keyword>
<dbReference type="Proteomes" id="UP000663879">
    <property type="component" value="Unassembled WGS sequence"/>
</dbReference>
<feature type="compositionally biased region" description="Low complexity" evidence="6">
    <location>
        <begin position="38"/>
        <end position="47"/>
    </location>
</feature>
<dbReference type="InterPro" id="IPR012677">
    <property type="entry name" value="Nucleotide-bd_a/b_plait_sf"/>
</dbReference>
<accession>A0A813PHS7</accession>
<evidence type="ECO:0000256" key="6">
    <source>
        <dbReference type="SAM" id="MobiDB-lite"/>
    </source>
</evidence>
<evidence type="ECO:0000256" key="1">
    <source>
        <dbReference type="ARBA" id="ARBA00004496"/>
    </source>
</evidence>
<comment type="subcellular location">
    <subcellularLocation>
        <location evidence="1">Cytoplasm</location>
    </subcellularLocation>
</comment>
<dbReference type="EMBL" id="CAJNOC010000369">
    <property type="protein sequence ID" value="CAF0751358.1"/>
    <property type="molecule type" value="Genomic_DNA"/>
</dbReference>
<feature type="compositionally biased region" description="Acidic residues" evidence="6">
    <location>
        <begin position="48"/>
        <end position="57"/>
    </location>
</feature>
<name>A0A813PHS7_9BILA</name>
<dbReference type="OrthoDB" id="1875751at2759"/>
<keyword evidence="2" id="KW-0963">Cytoplasm</keyword>
<keyword evidence="9" id="KW-1185">Reference proteome</keyword>
<dbReference type="InterPro" id="IPR000504">
    <property type="entry name" value="RRM_dom"/>
</dbReference>
<feature type="domain" description="RRM" evidence="7">
    <location>
        <begin position="72"/>
        <end position="157"/>
    </location>
</feature>
<comment type="caution">
    <text evidence="8">The sequence shown here is derived from an EMBL/GenBank/DDBJ whole genome shotgun (WGS) entry which is preliminary data.</text>
</comment>
<dbReference type="FunFam" id="3.30.70.330:FF:000025">
    <property type="entry name" value="RNA-binding protein Musashi homolog 2 isoform X1"/>
    <property type="match status" value="1"/>
</dbReference>
<proteinExistence type="predicted"/>
<feature type="compositionally biased region" description="Basic and acidic residues" evidence="6">
    <location>
        <begin position="28"/>
        <end position="37"/>
    </location>
</feature>
<evidence type="ECO:0000259" key="7">
    <source>
        <dbReference type="PROSITE" id="PS50102"/>
    </source>
</evidence>
<keyword evidence="4 5" id="KW-0694">RNA-binding</keyword>
<sequence>MSTMSEDTKSNVDESSTKTDFNNNTNEQIEKLSENLKENLNLNNVENNDNESDEILDEEFKSSDHGQMNDPGKMFIGGLSGQTSPDNLKRYFEQFGEITECMIMKDAITKRSRGFGFITFADATSVDKVLELQKHVLDEKQIDPKRAFPRQKHPKVS</sequence>
<organism evidence="8 9">
    <name type="scientific">Brachionus calyciflorus</name>
    <dbReference type="NCBI Taxonomy" id="104777"/>
    <lineage>
        <taxon>Eukaryota</taxon>
        <taxon>Metazoa</taxon>
        <taxon>Spiralia</taxon>
        <taxon>Gnathifera</taxon>
        <taxon>Rotifera</taxon>
        <taxon>Eurotatoria</taxon>
        <taxon>Monogononta</taxon>
        <taxon>Pseudotrocha</taxon>
        <taxon>Ploima</taxon>
        <taxon>Brachionidae</taxon>
        <taxon>Brachionus</taxon>
    </lineage>
</organism>
<evidence type="ECO:0000313" key="9">
    <source>
        <dbReference type="Proteomes" id="UP000663879"/>
    </source>
</evidence>
<dbReference type="GO" id="GO:0006417">
    <property type="term" value="P:regulation of translation"/>
    <property type="evidence" value="ECO:0007669"/>
    <property type="project" value="TreeGrafter"/>
</dbReference>
<evidence type="ECO:0000256" key="4">
    <source>
        <dbReference type="ARBA" id="ARBA00022884"/>
    </source>
</evidence>
<dbReference type="Gene3D" id="3.30.70.330">
    <property type="match status" value="1"/>
</dbReference>